<keyword evidence="3" id="KW-1185">Reference proteome</keyword>
<evidence type="ECO:0000313" key="2">
    <source>
        <dbReference type="EMBL" id="EAA17798.1"/>
    </source>
</evidence>
<reference evidence="2 3" key="1">
    <citation type="journal article" date="2002" name="Nature">
        <title>Genome sequence and comparative analysis of the model rodent malaria parasite Plasmodium yoelii yoelii.</title>
        <authorList>
            <person name="Carlton J.M."/>
            <person name="Angiuoli S.V."/>
            <person name="Suh B.B."/>
            <person name="Kooij T.W."/>
            <person name="Pertea M."/>
            <person name="Silva J.C."/>
            <person name="Ermolaeva M.D."/>
            <person name="Allen J.E."/>
            <person name="Selengut J.D."/>
            <person name="Koo H.L."/>
            <person name="Peterson J.D."/>
            <person name="Pop M."/>
            <person name="Kosack D.S."/>
            <person name="Shumway M.F."/>
            <person name="Bidwell S.L."/>
            <person name="Shallom S.J."/>
            <person name="van Aken S.E."/>
            <person name="Riedmuller S.B."/>
            <person name="Feldblyum T.V."/>
            <person name="Cho J.K."/>
            <person name="Quackenbush J."/>
            <person name="Sedegah M."/>
            <person name="Shoaibi A."/>
            <person name="Cummings L.M."/>
            <person name="Florens L."/>
            <person name="Yates J.R."/>
            <person name="Raine J.D."/>
            <person name="Sinden R.E."/>
            <person name="Harris M.A."/>
            <person name="Cunningham D.A."/>
            <person name="Preiser P.R."/>
            <person name="Bergman L.W."/>
            <person name="Vaidya A.B."/>
            <person name="van Lin L.H."/>
            <person name="Janse C.J."/>
            <person name="Waters A.P."/>
            <person name="Smith H.O."/>
            <person name="White O.R."/>
            <person name="Salzberg S.L."/>
            <person name="Venter J.C."/>
            <person name="Fraser C.M."/>
            <person name="Hoffman S.L."/>
            <person name="Gardner M.J."/>
            <person name="Carucci D.J."/>
        </authorList>
    </citation>
    <scope>NUCLEOTIDE SEQUENCE [LARGE SCALE GENOMIC DNA]</scope>
    <source>
        <strain evidence="2 3">17XNL</strain>
    </source>
</reference>
<proteinExistence type="predicted"/>
<dbReference type="AlphaFoldDB" id="Q7RCP6"/>
<dbReference type="EMBL" id="AABL01001853">
    <property type="protein sequence ID" value="EAA17798.1"/>
    <property type="molecule type" value="Genomic_DNA"/>
</dbReference>
<dbReference type="Pfam" id="PF06022">
    <property type="entry name" value="Cir_Bir_Yir"/>
    <property type="match status" value="1"/>
</dbReference>
<comment type="caution">
    <text evidence="2">The sequence shown here is derived from an EMBL/GenBank/DDBJ whole genome shotgun (WGS) entry which is preliminary data.</text>
</comment>
<evidence type="ECO:0000313" key="3">
    <source>
        <dbReference type="Proteomes" id="UP000008553"/>
    </source>
</evidence>
<organism evidence="2 3">
    <name type="scientific">Plasmodium yoelii yoelii</name>
    <dbReference type="NCBI Taxonomy" id="73239"/>
    <lineage>
        <taxon>Eukaryota</taxon>
        <taxon>Sar</taxon>
        <taxon>Alveolata</taxon>
        <taxon>Apicomplexa</taxon>
        <taxon>Aconoidasida</taxon>
        <taxon>Haemosporida</taxon>
        <taxon>Plasmodiidae</taxon>
        <taxon>Plasmodium</taxon>
        <taxon>Plasmodium (Vinckeia)</taxon>
    </lineage>
</organism>
<dbReference type="InParanoid" id="Q7RCP6"/>
<keyword evidence="1" id="KW-1133">Transmembrane helix</keyword>
<dbReference type="InterPro" id="IPR006477">
    <property type="entry name" value="Yir_bir_cir"/>
</dbReference>
<dbReference type="NCBIfam" id="TIGR01590">
    <property type="entry name" value="yir-bir-cir_Pla"/>
    <property type="match status" value="1"/>
</dbReference>
<evidence type="ECO:0000256" key="1">
    <source>
        <dbReference type="SAM" id="Phobius"/>
    </source>
</evidence>
<keyword evidence="1" id="KW-0472">Membrane</keyword>
<feature type="transmembrane region" description="Helical" evidence="1">
    <location>
        <begin position="244"/>
        <end position="262"/>
    </location>
</feature>
<gene>
    <name evidence="2" type="ORF">PY05731</name>
</gene>
<feature type="transmembrane region" description="Helical" evidence="1">
    <location>
        <begin position="274"/>
        <end position="294"/>
    </location>
</feature>
<name>Q7RCP6_PLAYO</name>
<keyword evidence="1" id="KW-0812">Transmembrane</keyword>
<accession>Q7RCP6</accession>
<dbReference type="Proteomes" id="UP000008553">
    <property type="component" value="Unassembled WGS sequence"/>
</dbReference>
<protein>
    <submittedName>
        <fullName evidence="2">Yir2 protein</fullName>
    </submittedName>
</protein>
<dbReference type="PaxDb" id="73239-Q7RCP6"/>
<sequence length="331" mass="38698">MDDDICLNFDLLRVYLPDNLEEKPSGFFNDFGSVNNYCPNSYCNTDLDKITAGFLLLFEKNCSKFKNTNSDENNTNAIFLYIISWLSYKLNQITGHSFTKVSDFYTEYVNNQTYTNLILNANKCTNIKDIINKKSDLLNINIQEMAKFYEPFKLLCSMYDNATRNIYDNTLSDNAIHFLNKYTDLNDYYNIEDTIHSKILYALLTDYNKLKTKCANRTTNPIQLPSLPTGRATKSFLRNSSMQISVIPMTFIFFGLIIYLGIVYKVNNKSDENIIFKIYIITTKLTFIFYYFYISENDSKTQFKNQKNKEENKSLTCDSKSSDYFRNSNNY</sequence>